<accession>A0A7E4VSV0</accession>
<dbReference type="AlphaFoldDB" id="A0A7E4VSV0"/>
<evidence type="ECO:0000313" key="2">
    <source>
        <dbReference type="WBParaSite" id="Pan_g3013.t1"/>
    </source>
</evidence>
<reference evidence="1" key="1">
    <citation type="journal article" date="2013" name="Genetics">
        <title>The draft genome and transcriptome of Panagrellus redivivus are shaped by the harsh demands of a free-living lifestyle.</title>
        <authorList>
            <person name="Srinivasan J."/>
            <person name="Dillman A.R."/>
            <person name="Macchietto M.G."/>
            <person name="Heikkinen L."/>
            <person name="Lakso M."/>
            <person name="Fracchia K.M."/>
            <person name="Antoshechkin I."/>
            <person name="Mortazavi A."/>
            <person name="Wong G."/>
            <person name="Sternberg P.W."/>
        </authorList>
    </citation>
    <scope>NUCLEOTIDE SEQUENCE [LARGE SCALE GENOMIC DNA]</scope>
    <source>
        <strain evidence="1">MT8872</strain>
    </source>
</reference>
<protein>
    <submittedName>
        <fullName evidence="2">Glycosyltransferase family 92 protein</fullName>
    </submittedName>
</protein>
<evidence type="ECO:0000313" key="1">
    <source>
        <dbReference type="Proteomes" id="UP000492821"/>
    </source>
</evidence>
<dbReference type="WBParaSite" id="Pan_g3013.t1">
    <property type="protein sequence ID" value="Pan_g3013.t1"/>
    <property type="gene ID" value="Pan_g3013"/>
</dbReference>
<reference evidence="2" key="2">
    <citation type="submission" date="2020-10" db="UniProtKB">
        <authorList>
            <consortium name="WormBaseParasite"/>
        </authorList>
    </citation>
    <scope>IDENTIFICATION</scope>
</reference>
<proteinExistence type="predicted"/>
<organism evidence="1 2">
    <name type="scientific">Panagrellus redivivus</name>
    <name type="common">Microworm</name>
    <dbReference type="NCBI Taxonomy" id="6233"/>
    <lineage>
        <taxon>Eukaryota</taxon>
        <taxon>Metazoa</taxon>
        <taxon>Ecdysozoa</taxon>
        <taxon>Nematoda</taxon>
        <taxon>Chromadorea</taxon>
        <taxon>Rhabditida</taxon>
        <taxon>Tylenchina</taxon>
        <taxon>Panagrolaimomorpha</taxon>
        <taxon>Panagrolaimoidea</taxon>
        <taxon>Panagrolaimidae</taxon>
        <taxon>Panagrellus</taxon>
    </lineage>
</organism>
<name>A0A7E4VSV0_PANRE</name>
<keyword evidence="1" id="KW-1185">Reference proteome</keyword>
<sequence length="210" mass="24839">MELQSPSPESANIKHKSSQNVLPPYLDFNCVFITDNDNVYRWASNETFIFRIFKMLHQFAVFRVILDGITDINPVWQAVLRVDDIVEKKLQIYVKNTLVLYCVSTDSYEKIVPFIIGKYSRLILHGNITIYQLSPLATQYVDKIRVSARMEIPQEKYDNFALFMVRQTHGNYPCFTISRNETFTPEFDKKITRTFPFILYYPYKLLYQRS</sequence>
<dbReference type="Proteomes" id="UP000492821">
    <property type="component" value="Unassembled WGS sequence"/>
</dbReference>